<dbReference type="SUPFAM" id="SSF50249">
    <property type="entry name" value="Nucleic acid-binding proteins"/>
    <property type="match status" value="1"/>
</dbReference>
<dbReference type="InterPro" id="IPR012340">
    <property type="entry name" value="NA-bd_OB-fold"/>
</dbReference>
<dbReference type="Proteomes" id="UP001596447">
    <property type="component" value="Unassembled WGS sequence"/>
</dbReference>
<name>A0ABD5Z0Y1_9EURY</name>
<feature type="region of interest" description="Disordered" evidence="1">
    <location>
        <begin position="52"/>
        <end position="107"/>
    </location>
</feature>
<evidence type="ECO:0000313" key="3">
    <source>
        <dbReference type="EMBL" id="MFC7198809.1"/>
    </source>
</evidence>
<sequence length="164" mass="17360">MVQIPDSLQTLYNASIEEDGDRYVLPVPAELVEKGSVSAGETYRIALLESLDAAEQSGETATESVSVSERKSESADESSSQSTSTDTSRQSGGRQLQSPPVEEGEVRTVTIDTLGDQGDGIAKIDRGFVVIVPGTKPGDQVEVEITDVKETVAFADPIGEATVR</sequence>
<keyword evidence="4" id="KW-1185">Reference proteome</keyword>
<accession>A0ABD5Z0Y1</accession>
<gene>
    <name evidence="3" type="ORF">ACFQJ9_05135</name>
</gene>
<proteinExistence type="predicted"/>
<comment type="caution">
    <text evidence="3">The sequence shown here is derived from an EMBL/GenBank/DDBJ whole genome shotgun (WGS) entry which is preliminary data.</text>
</comment>
<dbReference type="PROSITE" id="PS50926">
    <property type="entry name" value="TRAM"/>
    <property type="match status" value="1"/>
</dbReference>
<dbReference type="RefSeq" id="WP_279528768.1">
    <property type="nucleotide sequence ID" value="NZ_CP122312.1"/>
</dbReference>
<evidence type="ECO:0000313" key="4">
    <source>
        <dbReference type="Proteomes" id="UP001596447"/>
    </source>
</evidence>
<dbReference type="Gene3D" id="2.40.50.140">
    <property type="entry name" value="Nucleic acid-binding proteins"/>
    <property type="match status" value="1"/>
</dbReference>
<reference evidence="3 4" key="1">
    <citation type="journal article" date="2019" name="Int. J. Syst. Evol. Microbiol.">
        <title>The Global Catalogue of Microorganisms (GCM) 10K type strain sequencing project: providing services to taxonomists for standard genome sequencing and annotation.</title>
        <authorList>
            <consortium name="The Broad Institute Genomics Platform"/>
            <consortium name="The Broad Institute Genome Sequencing Center for Infectious Disease"/>
            <person name="Wu L."/>
            <person name="Ma J."/>
        </authorList>
    </citation>
    <scope>NUCLEOTIDE SEQUENCE [LARGE SCALE GENOMIC DNA]</scope>
    <source>
        <strain evidence="3 4">XZGYJ-43</strain>
    </source>
</reference>
<dbReference type="Pfam" id="PF01938">
    <property type="entry name" value="TRAM"/>
    <property type="match status" value="1"/>
</dbReference>
<feature type="compositionally biased region" description="Low complexity" evidence="1">
    <location>
        <begin position="77"/>
        <end position="91"/>
    </location>
</feature>
<dbReference type="AlphaFoldDB" id="A0ABD5Z0Y1"/>
<feature type="domain" description="TRAM" evidence="2">
    <location>
        <begin position="100"/>
        <end position="159"/>
    </location>
</feature>
<organism evidence="3 4">
    <name type="scientific">Halospeciosus flavus</name>
    <dbReference type="NCBI Taxonomy" id="3032283"/>
    <lineage>
        <taxon>Archaea</taxon>
        <taxon>Methanobacteriati</taxon>
        <taxon>Methanobacteriota</taxon>
        <taxon>Stenosarchaea group</taxon>
        <taxon>Halobacteria</taxon>
        <taxon>Halobacteriales</taxon>
        <taxon>Halobacteriaceae</taxon>
        <taxon>Halospeciosus</taxon>
    </lineage>
</organism>
<dbReference type="InterPro" id="IPR002792">
    <property type="entry name" value="TRAM_dom"/>
</dbReference>
<dbReference type="EMBL" id="JBHTAR010000011">
    <property type="protein sequence ID" value="MFC7198809.1"/>
    <property type="molecule type" value="Genomic_DNA"/>
</dbReference>
<protein>
    <submittedName>
        <fullName evidence="3">TRAM domain-containing protein</fullName>
    </submittedName>
</protein>
<evidence type="ECO:0000256" key="1">
    <source>
        <dbReference type="SAM" id="MobiDB-lite"/>
    </source>
</evidence>
<evidence type="ECO:0000259" key="2">
    <source>
        <dbReference type="PROSITE" id="PS50926"/>
    </source>
</evidence>